<gene>
    <name evidence="2" type="ORF">UJA718_LOCUS46499</name>
</gene>
<evidence type="ECO:0000256" key="1">
    <source>
        <dbReference type="SAM" id="MobiDB-lite"/>
    </source>
</evidence>
<accession>A0A821WCK8</accession>
<evidence type="ECO:0000313" key="2">
    <source>
        <dbReference type="EMBL" id="CAF4922581.1"/>
    </source>
</evidence>
<comment type="caution">
    <text evidence="2">The sequence shown here is derived from an EMBL/GenBank/DDBJ whole genome shotgun (WGS) entry which is preliminary data.</text>
</comment>
<sequence>MTERALSSLNTTTLFMNGDQSN</sequence>
<dbReference type="AlphaFoldDB" id="A0A821WCK8"/>
<dbReference type="EMBL" id="CAJOBP010083405">
    <property type="protein sequence ID" value="CAF4922581.1"/>
    <property type="molecule type" value="Genomic_DNA"/>
</dbReference>
<reference evidence="2" key="1">
    <citation type="submission" date="2021-02" db="EMBL/GenBank/DDBJ databases">
        <authorList>
            <person name="Nowell W R."/>
        </authorList>
    </citation>
    <scope>NUCLEOTIDE SEQUENCE</scope>
</reference>
<organism evidence="2 3">
    <name type="scientific">Rotaria socialis</name>
    <dbReference type="NCBI Taxonomy" id="392032"/>
    <lineage>
        <taxon>Eukaryota</taxon>
        <taxon>Metazoa</taxon>
        <taxon>Spiralia</taxon>
        <taxon>Gnathifera</taxon>
        <taxon>Rotifera</taxon>
        <taxon>Eurotatoria</taxon>
        <taxon>Bdelloidea</taxon>
        <taxon>Philodinida</taxon>
        <taxon>Philodinidae</taxon>
        <taxon>Rotaria</taxon>
    </lineage>
</organism>
<dbReference type="Proteomes" id="UP000663873">
    <property type="component" value="Unassembled WGS sequence"/>
</dbReference>
<feature type="region of interest" description="Disordered" evidence="1">
    <location>
        <begin position="1"/>
        <end position="22"/>
    </location>
</feature>
<protein>
    <submittedName>
        <fullName evidence="2">Uncharacterized protein</fullName>
    </submittedName>
</protein>
<keyword evidence="3" id="KW-1185">Reference proteome</keyword>
<feature type="non-terminal residue" evidence="2">
    <location>
        <position position="1"/>
    </location>
</feature>
<name>A0A821WCK8_9BILA</name>
<proteinExistence type="predicted"/>
<evidence type="ECO:0000313" key="3">
    <source>
        <dbReference type="Proteomes" id="UP000663873"/>
    </source>
</evidence>